<dbReference type="RefSeq" id="WP_354844672.1">
    <property type="nucleotide sequence ID" value="NZ_JBHTCG010000038.1"/>
</dbReference>
<feature type="region of interest" description="Disordered" evidence="2">
    <location>
        <begin position="1"/>
        <end position="24"/>
    </location>
</feature>
<name>A0ABW2PJN3_9ACTN</name>
<dbReference type="PROSITE" id="PS50005">
    <property type="entry name" value="TPR"/>
    <property type="match status" value="1"/>
</dbReference>
<reference evidence="4" key="1">
    <citation type="journal article" date="2019" name="Int. J. Syst. Evol. Microbiol.">
        <title>The Global Catalogue of Microorganisms (GCM) 10K type strain sequencing project: providing services to taxonomists for standard genome sequencing and annotation.</title>
        <authorList>
            <consortium name="The Broad Institute Genomics Platform"/>
            <consortium name="The Broad Institute Genome Sequencing Center for Infectious Disease"/>
            <person name="Wu L."/>
            <person name="Ma J."/>
        </authorList>
    </citation>
    <scope>NUCLEOTIDE SEQUENCE [LARGE SCALE GENOMIC DNA]</scope>
    <source>
        <strain evidence="4">CECT 7649</strain>
    </source>
</reference>
<feature type="repeat" description="TPR" evidence="1">
    <location>
        <begin position="100"/>
        <end position="133"/>
    </location>
</feature>
<dbReference type="EMBL" id="JBHTCG010000038">
    <property type="protein sequence ID" value="MFC7387406.1"/>
    <property type="molecule type" value="Genomic_DNA"/>
</dbReference>
<evidence type="ECO:0000313" key="4">
    <source>
        <dbReference type="Proteomes" id="UP001596496"/>
    </source>
</evidence>
<comment type="caution">
    <text evidence="3">The sequence shown here is derived from an EMBL/GenBank/DDBJ whole genome shotgun (WGS) entry which is preliminary data.</text>
</comment>
<protein>
    <submittedName>
        <fullName evidence="3">Tetratricopeptide repeat protein</fullName>
    </submittedName>
</protein>
<evidence type="ECO:0000256" key="2">
    <source>
        <dbReference type="SAM" id="MobiDB-lite"/>
    </source>
</evidence>
<dbReference type="InterPro" id="IPR019734">
    <property type="entry name" value="TPR_rpt"/>
</dbReference>
<dbReference type="Gene3D" id="1.25.40.10">
    <property type="entry name" value="Tetratricopeptide repeat domain"/>
    <property type="match status" value="1"/>
</dbReference>
<evidence type="ECO:0000256" key="1">
    <source>
        <dbReference type="PROSITE-ProRule" id="PRU00339"/>
    </source>
</evidence>
<dbReference type="Pfam" id="PF13432">
    <property type="entry name" value="TPR_16"/>
    <property type="match status" value="1"/>
</dbReference>
<dbReference type="Proteomes" id="UP001596496">
    <property type="component" value="Unassembled WGS sequence"/>
</dbReference>
<dbReference type="SUPFAM" id="SSF48452">
    <property type="entry name" value="TPR-like"/>
    <property type="match status" value="1"/>
</dbReference>
<dbReference type="InterPro" id="IPR011990">
    <property type="entry name" value="TPR-like_helical_dom_sf"/>
</dbReference>
<sequence length="152" mass="16786">MVQGRSGPEPSDYQPNAPVDHVYDPNAPAGDVYEWFQRGVKLLKDGSPAAAAAILARAADAEPDSRSIREALARAQFNSRRYEDAADSFRWIVSANPTEDYAYFGLGMALWRTGDMKAAQEHLAMAVAMRPDLRDYVSALKQVRATLRARQA</sequence>
<keyword evidence="4" id="KW-1185">Reference proteome</keyword>
<proteinExistence type="predicted"/>
<gene>
    <name evidence="3" type="ORF">ACFQSB_34740</name>
</gene>
<organism evidence="3 4">
    <name type="scientific">Sphaerisporangium rhizosphaerae</name>
    <dbReference type="NCBI Taxonomy" id="2269375"/>
    <lineage>
        <taxon>Bacteria</taxon>
        <taxon>Bacillati</taxon>
        <taxon>Actinomycetota</taxon>
        <taxon>Actinomycetes</taxon>
        <taxon>Streptosporangiales</taxon>
        <taxon>Streptosporangiaceae</taxon>
        <taxon>Sphaerisporangium</taxon>
    </lineage>
</organism>
<keyword evidence="1" id="KW-0802">TPR repeat</keyword>
<evidence type="ECO:0000313" key="3">
    <source>
        <dbReference type="EMBL" id="MFC7387406.1"/>
    </source>
</evidence>
<accession>A0ABW2PJN3</accession>